<evidence type="ECO:0000313" key="2">
    <source>
        <dbReference type="EMBL" id="UYQ73048.1"/>
    </source>
</evidence>
<feature type="transmembrane region" description="Helical" evidence="1">
    <location>
        <begin position="256"/>
        <end position="278"/>
    </location>
</feature>
<keyword evidence="3" id="KW-1185">Reference proteome</keyword>
<dbReference type="RefSeq" id="WP_264226640.1">
    <property type="nucleotide sequence ID" value="NZ_CP107716.1"/>
</dbReference>
<accession>A0ABY6IR01</accession>
<feature type="transmembrane region" description="Helical" evidence="1">
    <location>
        <begin position="298"/>
        <end position="321"/>
    </location>
</feature>
<protein>
    <submittedName>
        <fullName evidence="2">Benzoate/H(+) symporter BenE family transporter</fullName>
    </submittedName>
</protein>
<dbReference type="NCBIfam" id="TIGR00843">
    <property type="entry name" value="benE"/>
    <property type="match status" value="1"/>
</dbReference>
<feature type="transmembrane region" description="Helical" evidence="1">
    <location>
        <begin position="160"/>
        <end position="193"/>
    </location>
</feature>
<sequence length="398" mass="40097">MIAASSDPANRQLGNLFQPIFSGLLAALVGFASSFAIILQGFDAVGATAAQAASGLFALSLGMALVGVTMSYITKTPLSIAWSTPGAALLITTGAVQGGFPAAVGAFIVASVLVVVAGFWRPFGRAVAAIPMPLASAMLAGILFNLCLAPVRAVAELPALALPIVLVWAVCLRFARIWAVPAAVAVSAVMIAISTELPTDLFASPWPAPVLVLPVFNFDAIVGIALPLFVVTMASQNIPGLAVLRTNGYHPDVKPIFISTGVVSAIGALMGGQLINLAAITAALCAGPEAHPDRTKRYIAAIAAGLAYILFALGAGIAVAFISAAPPILIEAVAGLALIGAMANALVGLVADEDLRLPAVLTFITAASGLSLLGIGAAFWGLIAGGALHVLLKTKKAA</sequence>
<feature type="transmembrane region" description="Helical" evidence="1">
    <location>
        <begin position="20"/>
        <end position="42"/>
    </location>
</feature>
<evidence type="ECO:0000313" key="3">
    <source>
        <dbReference type="Proteomes" id="UP001163882"/>
    </source>
</evidence>
<feature type="transmembrane region" description="Helical" evidence="1">
    <location>
        <begin position="126"/>
        <end position="148"/>
    </location>
</feature>
<keyword evidence="1" id="KW-1133">Transmembrane helix</keyword>
<feature type="transmembrane region" description="Helical" evidence="1">
    <location>
        <begin position="103"/>
        <end position="120"/>
    </location>
</feature>
<dbReference type="PANTHER" id="PTHR30199">
    <property type="entry name" value="MFS FAMILY TRANSPORTER, PREDICTED SUBSTRATE BENZOATE"/>
    <property type="match status" value="1"/>
</dbReference>
<dbReference type="InterPro" id="IPR004711">
    <property type="entry name" value="Benzoate_Transporter"/>
</dbReference>
<dbReference type="Proteomes" id="UP001163882">
    <property type="component" value="Chromosome"/>
</dbReference>
<organism evidence="2 3">
    <name type="scientific">Pelagibacterium flavum</name>
    <dbReference type="NCBI Taxonomy" id="2984530"/>
    <lineage>
        <taxon>Bacteria</taxon>
        <taxon>Pseudomonadati</taxon>
        <taxon>Pseudomonadota</taxon>
        <taxon>Alphaproteobacteria</taxon>
        <taxon>Hyphomicrobiales</taxon>
        <taxon>Devosiaceae</taxon>
        <taxon>Pelagibacterium</taxon>
    </lineage>
</organism>
<proteinExistence type="predicted"/>
<dbReference type="Pfam" id="PF03594">
    <property type="entry name" value="BenE"/>
    <property type="match status" value="1"/>
</dbReference>
<feature type="transmembrane region" description="Helical" evidence="1">
    <location>
        <begin position="54"/>
        <end position="73"/>
    </location>
</feature>
<feature type="transmembrane region" description="Helical" evidence="1">
    <location>
        <begin position="328"/>
        <end position="351"/>
    </location>
</feature>
<keyword evidence="1" id="KW-0472">Membrane</keyword>
<feature type="transmembrane region" description="Helical" evidence="1">
    <location>
        <begin position="213"/>
        <end position="235"/>
    </location>
</feature>
<keyword evidence="1" id="KW-0812">Transmembrane</keyword>
<evidence type="ECO:0000256" key="1">
    <source>
        <dbReference type="SAM" id="Phobius"/>
    </source>
</evidence>
<dbReference type="EMBL" id="CP107716">
    <property type="protein sequence ID" value="UYQ73048.1"/>
    <property type="molecule type" value="Genomic_DNA"/>
</dbReference>
<dbReference type="PANTHER" id="PTHR30199:SF0">
    <property type="entry name" value="INNER MEMBRANE PROTEIN YDCO"/>
    <property type="match status" value="1"/>
</dbReference>
<name>A0ABY6IR01_9HYPH</name>
<gene>
    <name evidence="2" type="ORF">OF122_04595</name>
</gene>
<feature type="transmembrane region" description="Helical" evidence="1">
    <location>
        <begin position="363"/>
        <end position="392"/>
    </location>
</feature>
<reference evidence="2" key="1">
    <citation type="submission" date="2022-10" db="EMBL/GenBank/DDBJ databases">
        <title>YIM 151497 complete genome.</title>
        <authorList>
            <person name="Chen X."/>
        </authorList>
    </citation>
    <scope>NUCLEOTIDE SEQUENCE</scope>
    <source>
        <strain evidence="2">YIM 151497</strain>
    </source>
</reference>